<sequence length="108" mass="12601">MSKLSRVAILQSFAEQEPENPFNWYALAMEYIASEPNKALTYFDKLLIEHKSYLPTYYHAAALFAEFGQQEKAKITYEEGIALAKNLSEMNALRELQNAYQNFLFEYE</sequence>
<keyword evidence="2" id="KW-1185">Reference proteome</keyword>
<dbReference type="SUPFAM" id="SSF48452">
    <property type="entry name" value="TPR-like"/>
    <property type="match status" value="1"/>
</dbReference>
<organism evidence="1 2">
    <name type="scientific">Mongoliitalea lutea</name>
    <dbReference type="NCBI Taxonomy" id="849756"/>
    <lineage>
        <taxon>Bacteria</taxon>
        <taxon>Pseudomonadati</taxon>
        <taxon>Bacteroidota</taxon>
        <taxon>Cytophagia</taxon>
        <taxon>Cytophagales</taxon>
        <taxon>Cyclobacteriaceae</taxon>
        <taxon>Mongoliitalea</taxon>
    </lineage>
</organism>
<dbReference type="RefSeq" id="WP_189578547.1">
    <property type="nucleotide sequence ID" value="NZ_BMYF01000001.1"/>
</dbReference>
<evidence type="ECO:0000313" key="1">
    <source>
        <dbReference type="EMBL" id="GHB25077.1"/>
    </source>
</evidence>
<evidence type="ECO:0000313" key="2">
    <source>
        <dbReference type="Proteomes" id="UP000642809"/>
    </source>
</evidence>
<dbReference type="Proteomes" id="UP000642809">
    <property type="component" value="Unassembled WGS sequence"/>
</dbReference>
<protein>
    <recommendedName>
        <fullName evidence="3">Enzyme of heme biosynthesis</fullName>
    </recommendedName>
</protein>
<reference evidence="1" key="1">
    <citation type="journal article" date="2014" name="Int. J. Syst. Evol. Microbiol.">
        <title>Complete genome sequence of Corynebacterium casei LMG S-19264T (=DSM 44701T), isolated from a smear-ripened cheese.</title>
        <authorList>
            <consortium name="US DOE Joint Genome Institute (JGI-PGF)"/>
            <person name="Walter F."/>
            <person name="Albersmeier A."/>
            <person name="Kalinowski J."/>
            <person name="Ruckert C."/>
        </authorList>
    </citation>
    <scope>NUCLEOTIDE SEQUENCE</scope>
    <source>
        <strain evidence="1">KCTC 23224</strain>
    </source>
</reference>
<accession>A0A8J3CU07</accession>
<dbReference type="InterPro" id="IPR011990">
    <property type="entry name" value="TPR-like_helical_dom_sf"/>
</dbReference>
<reference evidence="1" key="2">
    <citation type="submission" date="2020-09" db="EMBL/GenBank/DDBJ databases">
        <authorList>
            <person name="Sun Q."/>
            <person name="Kim S."/>
        </authorList>
    </citation>
    <scope>NUCLEOTIDE SEQUENCE</scope>
    <source>
        <strain evidence="1">KCTC 23224</strain>
    </source>
</reference>
<proteinExistence type="predicted"/>
<name>A0A8J3CU07_9BACT</name>
<dbReference type="AlphaFoldDB" id="A0A8J3CU07"/>
<dbReference type="Gene3D" id="1.25.40.10">
    <property type="entry name" value="Tetratricopeptide repeat domain"/>
    <property type="match status" value="1"/>
</dbReference>
<dbReference type="EMBL" id="BMYF01000001">
    <property type="protein sequence ID" value="GHB25077.1"/>
    <property type="molecule type" value="Genomic_DNA"/>
</dbReference>
<gene>
    <name evidence="1" type="ORF">GCM10008106_02290</name>
</gene>
<comment type="caution">
    <text evidence="1">The sequence shown here is derived from an EMBL/GenBank/DDBJ whole genome shotgun (WGS) entry which is preliminary data.</text>
</comment>
<evidence type="ECO:0008006" key="3">
    <source>
        <dbReference type="Google" id="ProtNLM"/>
    </source>
</evidence>